<protein>
    <submittedName>
        <fullName evidence="2">Uncharacterized protein</fullName>
    </submittedName>
</protein>
<evidence type="ECO:0000256" key="1">
    <source>
        <dbReference type="SAM" id="Phobius"/>
    </source>
</evidence>
<keyword evidence="1" id="KW-0472">Membrane</keyword>
<gene>
    <name evidence="2" type="primary">Vigan.04G095100</name>
    <name evidence="2" type="ORF">VIGAN_04095100</name>
</gene>
<feature type="transmembrane region" description="Helical" evidence="1">
    <location>
        <begin position="12"/>
        <end position="32"/>
    </location>
</feature>
<dbReference type="Proteomes" id="UP000291084">
    <property type="component" value="Chromosome 4"/>
</dbReference>
<keyword evidence="1" id="KW-1133">Transmembrane helix</keyword>
<keyword evidence="3" id="KW-1185">Reference proteome</keyword>
<dbReference type="EMBL" id="AP015037">
    <property type="protein sequence ID" value="BAT83744.1"/>
    <property type="molecule type" value="Genomic_DNA"/>
</dbReference>
<keyword evidence="1" id="KW-0812">Transmembrane</keyword>
<feature type="non-terminal residue" evidence="2">
    <location>
        <position position="1"/>
    </location>
</feature>
<evidence type="ECO:0000313" key="3">
    <source>
        <dbReference type="Proteomes" id="UP000291084"/>
    </source>
</evidence>
<organism evidence="2 3">
    <name type="scientific">Vigna angularis var. angularis</name>
    <dbReference type="NCBI Taxonomy" id="157739"/>
    <lineage>
        <taxon>Eukaryota</taxon>
        <taxon>Viridiplantae</taxon>
        <taxon>Streptophyta</taxon>
        <taxon>Embryophyta</taxon>
        <taxon>Tracheophyta</taxon>
        <taxon>Spermatophyta</taxon>
        <taxon>Magnoliopsida</taxon>
        <taxon>eudicotyledons</taxon>
        <taxon>Gunneridae</taxon>
        <taxon>Pentapetalae</taxon>
        <taxon>rosids</taxon>
        <taxon>fabids</taxon>
        <taxon>Fabales</taxon>
        <taxon>Fabaceae</taxon>
        <taxon>Papilionoideae</taxon>
        <taxon>50 kb inversion clade</taxon>
        <taxon>NPAAA clade</taxon>
        <taxon>indigoferoid/millettioid clade</taxon>
        <taxon>Phaseoleae</taxon>
        <taxon>Vigna</taxon>
    </lineage>
</organism>
<accession>A0A0S3RT26</accession>
<reference evidence="2 3" key="1">
    <citation type="journal article" date="2015" name="Sci. Rep.">
        <title>The power of single molecule real-time sequencing technology in the de novo assembly of a eukaryotic genome.</title>
        <authorList>
            <person name="Sakai H."/>
            <person name="Naito K."/>
            <person name="Ogiso-Tanaka E."/>
            <person name="Takahashi Y."/>
            <person name="Iseki K."/>
            <person name="Muto C."/>
            <person name="Satou K."/>
            <person name="Teruya K."/>
            <person name="Shiroma A."/>
            <person name="Shimoji M."/>
            <person name="Hirano T."/>
            <person name="Itoh T."/>
            <person name="Kaga A."/>
            <person name="Tomooka N."/>
        </authorList>
    </citation>
    <scope>NUCLEOTIDE SEQUENCE [LARGE SCALE GENOMIC DNA]</scope>
    <source>
        <strain evidence="3">cv. Shumari</strain>
    </source>
</reference>
<evidence type="ECO:0000313" key="2">
    <source>
        <dbReference type="EMBL" id="BAT83744.1"/>
    </source>
</evidence>
<dbReference type="AlphaFoldDB" id="A0A0S3RT26"/>
<sequence>VQIRVLPPFWSFPPIGLLFIRLGFYNIFFQSFSNYSPFRSRSGGRLIISLCLLIKEASKEFESSPHRSFGHLLGGSSVKWLQNQSHPMAFRRCYSFETQRRGWIEDLRCCWDCF</sequence>
<name>A0A0S3RT26_PHAAN</name>
<proteinExistence type="predicted"/>